<dbReference type="EC" id="3.2.2.21" evidence="2"/>
<dbReference type="Pfam" id="PF00730">
    <property type="entry name" value="HhH-GPD"/>
    <property type="match status" value="1"/>
</dbReference>
<dbReference type="GO" id="GO:0032993">
    <property type="term" value="C:protein-DNA complex"/>
    <property type="evidence" value="ECO:0007669"/>
    <property type="project" value="TreeGrafter"/>
</dbReference>
<dbReference type="Gene3D" id="1.10.1670.40">
    <property type="match status" value="1"/>
</dbReference>
<feature type="domain" description="HhH-GPD" evidence="5">
    <location>
        <begin position="49"/>
        <end position="201"/>
    </location>
</feature>
<dbReference type="InterPro" id="IPR011257">
    <property type="entry name" value="DNA_glycosylase"/>
</dbReference>
<dbReference type="SMART" id="SM00478">
    <property type="entry name" value="ENDO3c"/>
    <property type="match status" value="1"/>
</dbReference>
<gene>
    <name evidence="6" type="ORF">DDZ18_07465</name>
</gene>
<dbReference type="OrthoDB" id="9785929at2"/>
<keyword evidence="7" id="KW-1185">Reference proteome</keyword>
<dbReference type="EMBL" id="QEXV01000003">
    <property type="protein sequence ID" value="PWE17502.1"/>
    <property type="molecule type" value="Genomic_DNA"/>
</dbReference>
<dbReference type="InterPro" id="IPR051912">
    <property type="entry name" value="Alkylbase_DNA_Glycosylase/TA"/>
</dbReference>
<dbReference type="SUPFAM" id="SSF48150">
    <property type="entry name" value="DNA-glycosylase"/>
    <property type="match status" value="1"/>
</dbReference>
<comment type="caution">
    <text evidence="6">The sequence shown here is derived from an EMBL/GenBank/DDBJ whole genome shotgun (WGS) entry which is preliminary data.</text>
</comment>
<evidence type="ECO:0000313" key="7">
    <source>
        <dbReference type="Proteomes" id="UP000245168"/>
    </source>
</evidence>
<dbReference type="GO" id="GO:0006307">
    <property type="term" value="P:DNA alkylation repair"/>
    <property type="evidence" value="ECO:0007669"/>
    <property type="project" value="TreeGrafter"/>
</dbReference>
<dbReference type="GO" id="GO:0006285">
    <property type="term" value="P:base-excision repair, AP site formation"/>
    <property type="evidence" value="ECO:0007669"/>
    <property type="project" value="TreeGrafter"/>
</dbReference>
<dbReference type="InterPro" id="IPR003265">
    <property type="entry name" value="HhH-GPD_domain"/>
</dbReference>
<dbReference type="RefSeq" id="WP_109252733.1">
    <property type="nucleotide sequence ID" value="NZ_QEXV01000003.1"/>
</dbReference>
<evidence type="ECO:0000256" key="4">
    <source>
        <dbReference type="ARBA" id="ARBA00023204"/>
    </source>
</evidence>
<reference evidence="7" key="1">
    <citation type="submission" date="2018-05" db="EMBL/GenBank/DDBJ databases">
        <authorList>
            <person name="Liu B.-T."/>
        </authorList>
    </citation>
    <scope>NUCLEOTIDE SEQUENCE [LARGE SCALE GENOMIC DNA]</scope>
    <source>
        <strain evidence="7">WD6-1</strain>
    </source>
</reference>
<dbReference type="GO" id="GO:0043916">
    <property type="term" value="F:DNA-7-methylguanine glycosylase activity"/>
    <property type="evidence" value="ECO:0007669"/>
    <property type="project" value="TreeGrafter"/>
</dbReference>
<dbReference type="GO" id="GO:0008725">
    <property type="term" value="F:DNA-3-methyladenine glycosylase activity"/>
    <property type="evidence" value="ECO:0007669"/>
    <property type="project" value="TreeGrafter"/>
</dbReference>
<keyword evidence="3" id="KW-0227">DNA damage</keyword>
<evidence type="ECO:0000259" key="5">
    <source>
        <dbReference type="SMART" id="SM00478"/>
    </source>
</evidence>
<proteinExistence type="predicted"/>
<dbReference type="AlphaFoldDB" id="A0A2U2BU43"/>
<name>A0A2U2BU43_9PROT</name>
<dbReference type="PANTHER" id="PTHR43003:SF5">
    <property type="entry name" value="DNA-3-METHYLADENINE GLYCOSYLASE"/>
    <property type="match status" value="1"/>
</dbReference>
<organism evidence="6 7">
    <name type="scientific">Marinicauda salina</name>
    <dbReference type="NCBI Taxonomy" id="2135793"/>
    <lineage>
        <taxon>Bacteria</taxon>
        <taxon>Pseudomonadati</taxon>
        <taxon>Pseudomonadota</taxon>
        <taxon>Alphaproteobacteria</taxon>
        <taxon>Maricaulales</taxon>
        <taxon>Maricaulaceae</taxon>
        <taxon>Marinicauda</taxon>
    </lineage>
</organism>
<evidence type="ECO:0000256" key="1">
    <source>
        <dbReference type="ARBA" id="ARBA00000086"/>
    </source>
</evidence>
<evidence type="ECO:0000313" key="6">
    <source>
        <dbReference type="EMBL" id="PWE17502.1"/>
    </source>
</evidence>
<dbReference type="GO" id="GO:0005737">
    <property type="term" value="C:cytoplasm"/>
    <property type="evidence" value="ECO:0007669"/>
    <property type="project" value="TreeGrafter"/>
</dbReference>
<dbReference type="Gene3D" id="1.10.340.30">
    <property type="entry name" value="Hypothetical protein, domain 2"/>
    <property type="match status" value="1"/>
</dbReference>
<sequence>MSAEIHARFIDTAAGVSPALAEAIETLGPVTLPDRTGAPFPVYLCRAVAGQQLSVKAARTIWGRVEASAGARPLLEHFHEQNEDALRACGLSGAKTRTICAIAEAARDGRLEADELAALDSAERARRLTALWGVGQWTADMAAMFYFRDPDIWPDGDVAARKTLEKLTSKRRKTARTAARFAPHRSYLALYMWRWVDARPT</sequence>
<protein>
    <recommendedName>
        <fullName evidence="2">DNA-3-methyladenine glycosylase II</fullName>
        <ecNumber evidence="2">3.2.2.21</ecNumber>
    </recommendedName>
</protein>
<evidence type="ECO:0000256" key="2">
    <source>
        <dbReference type="ARBA" id="ARBA00012000"/>
    </source>
</evidence>
<evidence type="ECO:0000256" key="3">
    <source>
        <dbReference type="ARBA" id="ARBA00022763"/>
    </source>
</evidence>
<dbReference type="PANTHER" id="PTHR43003">
    <property type="entry name" value="DNA-3-METHYLADENINE GLYCOSYLASE"/>
    <property type="match status" value="1"/>
</dbReference>
<dbReference type="GO" id="GO:0032131">
    <property type="term" value="F:alkylated DNA binding"/>
    <property type="evidence" value="ECO:0007669"/>
    <property type="project" value="TreeGrafter"/>
</dbReference>
<dbReference type="CDD" id="cd00056">
    <property type="entry name" value="ENDO3c"/>
    <property type="match status" value="1"/>
</dbReference>
<keyword evidence="4" id="KW-0234">DNA repair</keyword>
<comment type="catalytic activity">
    <reaction evidence="1">
        <text>Hydrolysis of alkylated DNA, releasing 3-methyladenine, 3-methylguanine, 7-methylguanine and 7-methyladenine.</text>
        <dbReference type="EC" id="3.2.2.21"/>
    </reaction>
</comment>
<dbReference type="Proteomes" id="UP000245168">
    <property type="component" value="Unassembled WGS sequence"/>
</dbReference>
<accession>A0A2U2BU43</accession>